<keyword evidence="4" id="KW-1185">Reference proteome</keyword>
<evidence type="ECO:0000313" key="3">
    <source>
        <dbReference type="EMBL" id="WOX05151.1"/>
    </source>
</evidence>
<accession>A0AAU0MZI0</accession>
<dbReference type="InterPro" id="IPR025489">
    <property type="entry name" value="DUF4381"/>
</dbReference>
<feature type="region of interest" description="Disordered" evidence="1">
    <location>
        <begin position="1"/>
        <end position="20"/>
    </location>
</feature>
<dbReference type="EMBL" id="CP137555">
    <property type="protein sequence ID" value="WOX05151.1"/>
    <property type="molecule type" value="Genomic_DNA"/>
</dbReference>
<proteinExistence type="predicted"/>
<keyword evidence="2" id="KW-0812">Transmembrane</keyword>
<feature type="transmembrane region" description="Helical" evidence="2">
    <location>
        <begin position="49"/>
        <end position="69"/>
    </location>
</feature>
<evidence type="ECO:0000256" key="1">
    <source>
        <dbReference type="SAM" id="MobiDB-lite"/>
    </source>
</evidence>
<dbReference type="AlphaFoldDB" id="A0AAU0MZI0"/>
<protein>
    <submittedName>
        <fullName evidence="3">DUF4381 domain-containing protein</fullName>
    </submittedName>
</protein>
<evidence type="ECO:0000256" key="2">
    <source>
        <dbReference type="SAM" id="Phobius"/>
    </source>
</evidence>
<dbReference type="Pfam" id="PF14316">
    <property type="entry name" value="DUF4381"/>
    <property type="match status" value="1"/>
</dbReference>
<dbReference type="RefSeq" id="WP_318953625.1">
    <property type="nucleotide sequence ID" value="NZ_CP137555.1"/>
</dbReference>
<gene>
    <name evidence="3" type="ORF">R5R33_15605</name>
</gene>
<keyword evidence="2" id="KW-1133">Transmembrane helix</keyword>
<keyword evidence="2" id="KW-0472">Membrane</keyword>
<evidence type="ECO:0000313" key="4">
    <source>
        <dbReference type="Proteomes" id="UP001302477"/>
    </source>
</evidence>
<dbReference type="Proteomes" id="UP001302477">
    <property type="component" value="Chromosome"/>
</dbReference>
<sequence length="189" mass="21024">MQQDQAKPDTGSKLNSTPAAAEETLPDMIAQLVPPPEPPAVSMWPATPAAKSVGALLLLMLLFFVWRRIQTYRANAYRRAALAELQQAADDPARIAEILRRTALVAYPRTQVAALTGDDWLGFLNQHYPGNAFTGEVGRTLLQSPYRKAAPTQSGALAQVARDWIRQHKVERPSFRQFRWPRKNAEAPP</sequence>
<dbReference type="KEGG" id="mpaf:R5R33_15605"/>
<name>A0AAU0MZI0_9GAMM</name>
<reference evidence="3 4" key="1">
    <citation type="submission" date="2023-10" db="EMBL/GenBank/DDBJ databases">
        <title>Description of Microbulbifer bruguierae sp. nov., isolated from the sediments of mangrove plant Bruguiera sexangula and comparative genomic analyses of the genus Microbulbifer.</title>
        <authorList>
            <person name="Long M."/>
        </authorList>
    </citation>
    <scope>NUCLEOTIDE SEQUENCE [LARGE SCALE GENOMIC DNA]</scope>
    <source>
        <strain evidence="3 4">SPO729</strain>
    </source>
</reference>
<organism evidence="3 4">
    <name type="scientific">Microbulbifer pacificus</name>
    <dbReference type="NCBI Taxonomy" id="407164"/>
    <lineage>
        <taxon>Bacteria</taxon>
        <taxon>Pseudomonadati</taxon>
        <taxon>Pseudomonadota</taxon>
        <taxon>Gammaproteobacteria</taxon>
        <taxon>Cellvibrionales</taxon>
        <taxon>Microbulbiferaceae</taxon>
        <taxon>Microbulbifer</taxon>
    </lineage>
</organism>